<organism evidence="5 6">
    <name type="scientific">Aspergillus leporis</name>
    <dbReference type="NCBI Taxonomy" id="41062"/>
    <lineage>
        <taxon>Eukaryota</taxon>
        <taxon>Fungi</taxon>
        <taxon>Dikarya</taxon>
        <taxon>Ascomycota</taxon>
        <taxon>Pezizomycotina</taxon>
        <taxon>Eurotiomycetes</taxon>
        <taxon>Eurotiomycetidae</taxon>
        <taxon>Eurotiales</taxon>
        <taxon>Aspergillaceae</taxon>
        <taxon>Aspergillus</taxon>
        <taxon>Aspergillus subgen. Circumdati</taxon>
    </lineage>
</organism>
<dbReference type="AlphaFoldDB" id="A0A5N5XI31"/>
<evidence type="ECO:0000313" key="5">
    <source>
        <dbReference type="EMBL" id="KAB8078750.1"/>
    </source>
</evidence>
<dbReference type="PANTHER" id="PTHR37543:SF1">
    <property type="entry name" value="CCCH ZINC FINGER DNA BINDING PROTEIN (AFU_ORTHOLOGUE AFUA_5G12760)"/>
    <property type="match status" value="1"/>
</dbReference>
<gene>
    <name evidence="5" type="ORF">BDV29DRAFT_165694</name>
</gene>
<dbReference type="InterPro" id="IPR057654">
    <property type="entry name" value="Znf-CCCH_tandem"/>
</dbReference>
<dbReference type="SMART" id="SM00356">
    <property type="entry name" value="ZnF_C3H1"/>
    <property type="match status" value="2"/>
</dbReference>
<evidence type="ECO:0000256" key="3">
    <source>
        <dbReference type="SAM" id="MobiDB-lite"/>
    </source>
</evidence>
<sequence length="488" mass="55256">MLGDADIQALDNHLGTVLRDNQQHHENLQTLLQQFYHLLDNYNRLKSDYEEEKEAREKYKKLARGQERNPFALVLVDGDGCLFKEHLVKAGAEGGVTAARLLSDSIKELLQDQLGSQADQCRIMVRIYSNILGLSKSLARAGLCGNEARSLSPFAASFTRSQDLFDYIDAGDKKEGADFKIREMFRLFVDNNQCKQIFFAGCHDTGYLSLLTPHRGKADRITLIKAASFHPEYDRLDLPVRELPAVFTSNAIPTFVGVNHVVPATRPICKHFQKGICRFGKDCTKLHVTSNQQFSKLSDDTPTQPASFAMKAREQNYYATFLPKMGPNSQGSIAINKDGERIDTYCPMPPQEEWEAYYRRAKRHKLCNKYHLGGECGNLSCDFDHSPIEPTCLNVMMFIMRQHLCPRGTGCRSTNCYLGHICQKDGCRGTKPCKFSRQAHLLDIQDVQWLTPIEHEDEYPVSEGSSESNSTTDPNNTFSYLMRDLIQT</sequence>
<dbReference type="Pfam" id="PF25540">
    <property type="entry name" value="DUF7923"/>
    <property type="match status" value="1"/>
</dbReference>
<feature type="zinc finger region" description="C3H1-type" evidence="1">
    <location>
        <begin position="263"/>
        <end position="290"/>
    </location>
</feature>
<feature type="compositionally biased region" description="Polar residues" evidence="3">
    <location>
        <begin position="463"/>
        <end position="477"/>
    </location>
</feature>
<dbReference type="InterPro" id="IPR057683">
    <property type="entry name" value="DUF7923"/>
</dbReference>
<dbReference type="Pfam" id="PF25542">
    <property type="entry name" value="zf-CCCH_12"/>
    <property type="match status" value="1"/>
</dbReference>
<keyword evidence="2" id="KW-0175">Coiled coil</keyword>
<evidence type="ECO:0000259" key="4">
    <source>
        <dbReference type="PROSITE" id="PS50103"/>
    </source>
</evidence>
<dbReference type="Proteomes" id="UP000326565">
    <property type="component" value="Unassembled WGS sequence"/>
</dbReference>
<dbReference type="EMBL" id="ML732155">
    <property type="protein sequence ID" value="KAB8078750.1"/>
    <property type="molecule type" value="Genomic_DNA"/>
</dbReference>
<accession>A0A5N5XI31</accession>
<proteinExistence type="predicted"/>
<dbReference type="OrthoDB" id="2270193at2759"/>
<evidence type="ECO:0000256" key="1">
    <source>
        <dbReference type="PROSITE-ProRule" id="PRU00723"/>
    </source>
</evidence>
<feature type="region of interest" description="Disordered" evidence="3">
    <location>
        <begin position="458"/>
        <end position="477"/>
    </location>
</feature>
<keyword evidence="6" id="KW-1185">Reference proteome</keyword>
<keyword evidence="1" id="KW-0479">Metal-binding</keyword>
<dbReference type="Pfam" id="PF00642">
    <property type="entry name" value="zf-CCCH"/>
    <property type="match status" value="1"/>
</dbReference>
<dbReference type="Pfam" id="PF25543">
    <property type="entry name" value="zf-CCCH_tandem"/>
    <property type="match status" value="1"/>
</dbReference>
<dbReference type="PANTHER" id="PTHR37543">
    <property type="entry name" value="CCCH ZINC FINGER DNA BINDING PROTEIN (AFU_ORTHOLOGUE AFUA_5G12760)"/>
    <property type="match status" value="1"/>
</dbReference>
<dbReference type="PROSITE" id="PS50103">
    <property type="entry name" value="ZF_C3H1"/>
    <property type="match status" value="1"/>
</dbReference>
<feature type="coiled-coil region" evidence="2">
    <location>
        <begin position="32"/>
        <end position="69"/>
    </location>
</feature>
<dbReference type="Gene3D" id="4.10.1000.10">
    <property type="entry name" value="Zinc finger, CCCH-type"/>
    <property type="match status" value="1"/>
</dbReference>
<dbReference type="GO" id="GO:0008270">
    <property type="term" value="F:zinc ion binding"/>
    <property type="evidence" value="ECO:0007669"/>
    <property type="project" value="UniProtKB-KW"/>
</dbReference>
<keyword evidence="1" id="KW-0863">Zinc-finger</keyword>
<keyword evidence="1" id="KW-0862">Zinc</keyword>
<protein>
    <recommendedName>
        <fullName evidence="4">C3H1-type domain-containing protein</fullName>
    </recommendedName>
</protein>
<name>A0A5N5XI31_9EURO</name>
<evidence type="ECO:0000313" key="6">
    <source>
        <dbReference type="Proteomes" id="UP000326565"/>
    </source>
</evidence>
<dbReference type="InterPro" id="IPR000571">
    <property type="entry name" value="Znf_CCCH"/>
</dbReference>
<reference evidence="5 6" key="1">
    <citation type="submission" date="2019-04" db="EMBL/GenBank/DDBJ databases">
        <title>Friends and foes A comparative genomics study of 23 Aspergillus species from section Flavi.</title>
        <authorList>
            <consortium name="DOE Joint Genome Institute"/>
            <person name="Kjaerbolling I."/>
            <person name="Vesth T."/>
            <person name="Frisvad J.C."/>
            <person name="Nybo J.L."/>
            <person name="Theobald S."/>
            <person name="Kildgaard S."/>
            <person name="Isbrandt T."/>
            <person name="Kuo A."/>
            <person name="Sato A."/>
            <person name="Lyhne E.K."/>
            <person name="Kogle M.E."/>
            <person name="Wiebenga A."/>
            <person name="Kun R.S."/>
            <person name="Lubbers R.J."/>
            <person name="Makela M.R."/>
            <person name="Barry K."/>
            <person name="Chovatia M."/>
            <person name="Clum A."/>
            <person name="Daum C."/>
            <person name="Haridas S."/>
            <person name="He G."/>
            <person name="LaButti K."/>
            <person name="Lipzen A."/>
            <person name="Mondo S."/>
            <person name="Riley R."/>
            <person name="Salamov A."/>
            <person name="Simmons B.A."/>
            <person name="Magnuson J.K."/>
            <person name="Henrissat B."/>
            <person name="Mortensen U.H."/>
            <person name="Larsen T.O."/>
            <person name="Devries R.P."/>
            <person name="Grigoriev I.V."/>
            <person name="Machida M."/>
            <person name="Baker S.E."/>
            <person name="Andersen M.R."/>
        </authorList>
    </citation>
    <scope>NUCLEOTIDE SEQUENCE [LARGE SCALE GENOMIC DNA]</scope>
    <source>
        <strain evidence="5 6">CBS 151.66</strain>
    </source>
</reference>
<feature type="domain" description="C3H1-type" evidence="4">
    <location>
        <begin position="263"/>
        <end position="290"/>
    </location>
</feature>
<evidence type="ECO:0000256" key="2">
    <source>
        <dbReference type="SAM" id="Coils"/>
    </source>
</evidence>